<evidence type="ECO:0000313" key="1">
    <source>
        <dbReference type="EMBL" id="MPC38207.1"/>
    </source>
</evidence>
<evidence type="ECO:0000313" key="2">
    <source>
        <dbReference type="Proteomes" id="UP000324222"/>
    </source>
</evidence>
<protein>
    <submittedName>
        <fullName evidence="1">Uncharacterized protein</fullName>
    </submittedName>
</protein>
<name>A0A5B7EYE5_PORTR</name>
<organism evidence="1 2">
    <name type="scientific">Portunus trituberculatus</name>
    <name type="common">Swimming crab</name>
    <name type="synonym">Neptunus trituberculatus</name>
    <dbReference type="NCBI Taxonomy" id="210409"/>
    <lineage>
        <taxon>Eukaryota</taxon>
        <taxon>Metazoa</taxon>
        <taxon>Ecdysozoa</taxon>
        <taxon>Arthropoda</taxon>
        <taxon>Crustacea</taxon>
        <taxon>Multicrustacea</taxon>
        <taxon>Malacostraca</taxon>
        <taxon>Eumalacostraca</taxon>
        <taxon>Eucarida</taxon>
        <taxon>Decapoda</taxon>
        <taxon>Pleocyemata</taxon>
        <taxon>Brachyura</taxon>
        <taxon>Eubrachyura</taxon>
        <taxon>Portunoidea</taxon>
        <taxon>Portunidae</taxon>
        <taxon>Portuninae</taxon>
        <taxon>Portunus</taxon>
    </lineage>
</organism>
<proteinExistence type="predicted"/>
<sequence length="74" mass="8223">MRDYDDEIIFFLSIIKGSSDESCNAVTSVHPHRGRGYKCRVQCSSMHRELASWGGNGILPSPEQAPKLCRISPS</sequence>
<dbReference type="EMBL" id="VSRR010004011">
    <property type="protein sequence ID" value="MPC38207.1"/>
    <property type="molecule type" value="Genomic_DNA"/>
</dbReference>
<accession>A0A5B7EYE5</accession>
<dbReference type="Proteomes" id="UP000324222">
    <property type="component" value="Unassembled WGS sequence"/>
</dbReference>
<keyword evidence="2" id="KW-1185">Reference proteome</keyword>
<dbReference type="AlphaFoldDB" id="A0A5B7EYE5"/>
<gene>
    <name evidence="1" type="ORF">E2C01_031711</name>
</gene>
<comment type="caution">
    <text evidence="1">The sequence shown here is derived from an EMBL/GenBank/DDBJ whole genome shotgun (WGS) entry which is preliminary data.</text>
</comment>
<reference evidence="1 2" key="1">
    <citation type="submission" date="2019-05" db="EMBL/GenBank/DDBJ databases">
        <title>Another draft genome of Portunus trituberculatus and its Hox gene families provides insights of decapod evolution.</title>
        <authorList>
            <person name="Jeong J.-H."/>
            <person name="Song I."/>
            <person name="Kim S."/>
            <person name="Choi T."/>
            <person name="Kim D."/>
            <person name="Ryu S."/>
            <person name="Kim W."/>
        </authorList>
    </citation>
    <scope>NUCLEOTIDE SEQUENCE [LARGE SCALE GENOMIC DNA]</scope>
    <source>
        <tissue evidence="1">Muscle</tissue>
    </source>
</reference>